<evidence type="ECO:0000313" key="2">
    <source>
        <dbReference type="Proteomes" id="UP000290289"/>
    </source>
</evidence>
<name>A0A498KQI5_MALDO</name>
<accession>A0A498KQI5</accession>
<keyword evidence="2" id="KW-1185">Reference proteome</keyword>
<dbReference type="EMBL" id="RDQH01000137">
    <property type="protein sequence ID" value="RXI09877.1"/>
    <property type="molecule type" value="Genomic_DNA"/>
</dbReference>
<gene>
    <name evidence="1" type="ORF">DVH24_034237</name>
</gene>
<dbReference type="AlphaFoldDB" id="A0A498KQI5"/>
<organism evidence="1 2">
    <name type="scientific">Malus domestica</name>
    <name type="common">Apple</name>
    <name type="synonym">Pyrus malus</name>
    <dbReference type="NCBI Taxonomy" id="3750"/>
    <lineage>
        <taxon>Eukaryota</taxon>
        <taxon>Viridiplantae</taxon>
        <taxon>Streptophyta</taxon>
        <taxon>Embryophyta</taxon>
        <taxon>Tracheophyta</taxon>
        <taxon>Spermatophyta</taxon>
        <taxon>Magnoliopsida</taxon>
        <taxon>eudicotyledons</taxon>
        <taxon>Gunneridae</taxon>
        <taxon>Pentapetalae</taxon>
        <taxon>rosids</taxon>
        <taxon>fabids</taxon>
        <taxon>Rosales</taxon>
        <taxon>Rosaceae</taxon>
        <taxon>Amygdaloideae</taxon>
        <taxon>Maleae</taxon>
        <taxon>Malus</taxon>
    </lineage>
</organism>
<proteinExistence type="predicted"/>
<reference evidence="1 2" key="1">
    <citation type="submission" date="2018-10" db="EMBL/GenBank/DDBJ databases">
        <title>A high-quality apple genome assembly.</title>
        <authorList>
            <person name="Hu J."/>
        </authorList>
    </citation>
    <scope>NUCLEOTIDE SEQUENCE [LARGE SCALE GENOMIC DNA]</scope>
    <source>
        <strain evidence="2">cv. HFTH1</strain>
        <tissue evidence="1">Young leaf</tissue>
    </source>
</reference>
<evidence type="ECO:0000313" key="1">
    <source>
        <dbReference type="EMBL" id="RXI09877.1"/>
    </source>
</evidence>
<dbReference type="Proteomes" id="UP000290289">
    <property type="component" value="Unassembled WGS sequence"/>
</dbReference>
<comment type="caution">
    <text evidence="1">The sequence shown here is derived from an EMBL/GenBank/DDBJ whole genome shotgun (WGS) entry which is preliminary data.</text>
</comment>
<sequence>MLGLFLGEGVAALGGLALGANVYSPTFLATLVDGYFGSPHGQSFDLIGSDDPKPELEGFVVAKDDDPTSIAGEGNSFD</sequence>
<protein>
    <submittedName>
        <fullName evidence="1">Uncharacterized protein</fullName>
    </submittedName>
</protein>